<dbReference type="EMBL" id="CP079194">
    <property type="protein sequence ID" value="QXT40697.1"/>
    <property type="molecule type" value="Genomic_DNA"/>
</dbReference>
<feature type="transmembrane region" description="Helical" evidence="1">
    <location>
        <begin position="50"/>
        <end position="71"/>
    </location>
</feature>
<feature type="transmembrane region" description="Helical" evidence="1">
    <location>
        <begin position="25"/>
        <end position="44"/>
    </location>
</feature>
<proteinExistence type="predicted"/>
<dbReference type="Proteomes" id="UP000825009">
    <property type="component" value="Chromosome"/>
</dbReference>
<protein>
    <submittedName>
        <fullName evidence="2">Uncharacterized protein</fullName>
    </submittedName>
</protein>
<keyword evidence="1" id="KW-0812">Transmembrane</keyword>
<dbReference type="AlphaFoldDB" id="A0A8F6TZP8"/>
<reference evidence="2 3" key="1">
    <citation type="submission" date="2021-07" db="EMBL/GenBank/DDBJ databases">
        <title>A novel Jannaschia species isolated from marine dinoflagellate Ceratoperidinium margalefii.</title>
        <authorList>
            <person name="Jiang Y."/>
            <person name="Li Z."/>
        </authorList>
    </citation>
    <scope>NUCLEOTIDE SEQUENCE [LARGE SCALE GENOMIC DNA]</scope>
    <source>
        <strain evidence="2 3">J12C1-MA-4</strain>
    </source>
</reference>
<dbReference type="KEGG" id="gce:KYE46_05535"/>
<dbReference type="RefSeq" id="WP_219004039.1">
    <property type="nucleotide sequence ID" value="NZ_CP079194.1"/>
</dbReference>
<evidence type="ECO:0000313" key="2">
    <source>
        <dbReference type="EMBL" id="QXT40697.1"/>
    </source>
</evidence>
<sequence>MARKSKTPDPDEVLASITPRPARRVVAVGFIVALGVVVWTVAALRPPEHFGYMLFLTFFGAGCFWLGYGIWQASGREIELTRSELREVGGRSLCRLDNVARVDRGAFAFKPAGGFLVRLKQPQGPRVFAPGLWWRAGRTLAIGGVTARQDAKNVADMMIVMQVERGEDV</sequence>
<keyword evidence="1" id="KW-0472">Membrane</keyword>
<organism evidence="2 3">
    <name type="scientific">Gymnodinialimonas ceratoperidinii</name>
    <dbReference type="NCBI Taxonomy" id="2856823"/>
    <lineage>
        <taxon>Bacteria</taxon>
        <taxon>Pseudomonadati</taxon>
        <taxon>Pseudomonadota</taxon>
        <taxon>Alphaproteobacteria</taxon>
        <taxon>Rhodobacterales</taxon>
        <taxon>Paracoccaceae</taxon>
        <taxon>Gymnodinialimonas</taxon>
    </lineage>
</organism>
<name>A0A8F6TZP8_9RHOB</name>
<gene>
    <name evidence="2" type="ORF">KYE46_05535</name>
</gene>
<evidence type="ECO:0000313" key="3">
    <source>
        <dbReference type="Proteomes" id="UP000825009"/>
    </source>
</evidence>
<keyword evidence="1" id="KW-1133">Transmembrane helix</keyword>
<accession>A0A8F6TZP8</accession>
<keyword evidence="3" id="KW-1185">Reference proteome</keyword>
<evidence type="ECO:0000256" key="1">
    <source>
        <dbReference type="SAM" id="Phobius"/>
    </source>
</evidence>